<proteinExistence type="predicted"/>
<name>A0ABW4BK72_9LACO</name>
<accession>A0ABW4BK72</accession>
<feature type="domain" description="DUF3850" evidence="1">
    <location>
        <begin position="14"/>
        <end position="85"/>
    </location>
</feature>
<gene>
    <name evidence="2" type="ORF">ACFQ4R_03140</name>
</gene>
<evidence type="ECO:0000313" key="3">
    <source>
        <dbReference type="Proteomes" id="UP001597191"/>
    </source>
</evidence>
<sequence>MIRPSIFPSRSAATHELKILPQYFDDVLHNGKNFEIRKNDRNYKVGDILILEEWDNGKYTGRKVTRSVGYITDYAQKDNYVVMGLRK</sequence>
<protein>
    <submittedName>
        <fullName evidence="2">ASCH/PUA domain-containing protein</fullName>
    </submittedName>
</protein>
<reference evidence="3" key="1">
    <citation type="journal article" date="2019" name="Int. J. Syst. Evol. Microbiol.">
        <title>The Global Catalogue of Microorganisms (GCM) 10K type strain sequencing project: providing services to taxonomists for standard genome sequencing and annotation.</title>
        <authorList>
            <consortium name="The Broad Institute Genomics Platform"/>
            <consortium name="The Broad Institute Genome Sequencing Center for Infectious Disease"/>
            <person name="Wu L."/>
            <person name="Ma J."/>
        </authorList>
    </citation>
    <scope>NUCLEOTIDE SEQUENCE [LARGE SCALE GENOMIC DNA]</scope>
    <source>
        <strain evidence="3">CCM 8937</strain>
    </source>
</reference>
<evidence type="ECO:0000313" key="2">
    <source>
        <dbReference type="EMBL" id="MFD1410610.1"/>
    </source>
</evidence>
<dbReference type="InterPro" id="IPR039440">
    <property type="entry name" value="DUF3850"/>
</dbReference>
<dbReference type="EMBL" id="JBHTOH010000018">
    <property type="protein sequence ID" value="MFD1410610.1"/>
    <property type="molecule type" value="Genomic_DNA"/>
</dbReference>
<dbReference type="Proteomes" id="UP001597191">
    <property type="component" value="Unassembled WGS sequence"/>
</dbReference>
<comment type="caution">
    <text evidence="2">The sequence shown here is derived from an EMBL/GenBank/DDBJ whole genome shotgun (WGS) entry which is preliminary data.</text>
</comment>
<evidence type="ECO:0000259" key="1">
    <source>
        <dbReference type="Pfam" id="PF12961"/>
    </source>
</evidence>
<dbReference type="RefSeq" id="WP_125651291.1">
    <property type="nucleotide sequence ID" value="NZ_JBHTOH010000018.1"/>
</dbReference>
<organism evidence="2 3">
    <name type="scientific">Lapidilactobacillus gannanensis</name>
    <dbReference type="NCBI Taxonomy" id="2486002"/>
    <lineage>
        <taxon>Bacteria</taxon>
        <taxon>Bacillati</taxon>
        <taxon>Bacillota</taxon>
        <taxon>Bacilli</taxon>
        <taxon>Lactobacillales</taxon>
        <taxon>Lactobacillaceae</taxon>
        <taxon>Lapidilactobacillus</taxon>
    </lineage>
</organism>
<dbReference type="SUPFAM" id="SSF88697">
    <property type="entry name" value="PUA domain-like"/>
    <property type="match status" value="1"/>
</dbReference>
<dbReference type="Gene3D" id="2.30.130.30">
    <property type="entry name" value="Hypothetical protein"/>
    <property type="match status" value="1"/>
</dbReference>
<dbReference type="InterPro" id="IPR015947">
    <property type="entry name" value="PUA-like_sf"/>
</dbReference>
<dbReference type="Pfam" id="PF12961">
    <property type="entry name" value="DUF3850"/>
    <property type="match status" value="1"/>
</dbReference>
<keyword evidence="3" id="KW-1185">Reference proteome</keyword>